<dbReference type="InterPro" id="IPR049874">
    <property type="entry name" value="ROK_cs"/>
</dbReference>
<dbReference type="InterPro" id="IPR008928">
    <property type="entry name" value="6-hairpin_glycosidase_sf"/>
</dbReference>
<dbReference type="Pfam" id="PF09137">
    <property type="entry name" value="Glucodextran_N"/>
    <property type="match status" value="1"/>
</dbReference>
<evidence type="ECO:0000259" key="6">
    <source>
        <dbReference type="Pfam" id="PF09137"/>
    </source>
</evidence>
<dbReference type="NCBIfam" id="TIGR01535">
    <property type="entry name" value="glucan_glucosid"/>
    <property type="match status" value="1"/>
</dbReference>
<protein>
    <submittedName>
        <fullName evidence="8">Glucan 1,4-alpha-glucosidase</fullName>
        <ecNumber evidence="8">3.2.1.3</ecNumber>
    </submittedName>
</protein>
<dbReference type="Gene3D" id="1.10.10.10">
    <property type="entry name" value="Winged helix-like DNA-binding domain superfamily/Winged helix DNA-binding domain"/>
    <property type="match status" value="1"/>
</dbReference>
<dbReference type="InterPro" id="IPR013783">
    <property type="entry name" value="Ig-like_fold"/>
</dbReference>
<dbReference type="PROSITE" id="PS00820">
    <property type="entry name" value="GLUCOAMYLASE"/>
    <property type="match status" value="1"/>
</dbReference>
<dbReference type="InterPro" id="IPR019248">
    <property type="entry name" value="Glucodextran_C"/>
</dbReference>
<dbReference type="Gene3D" id="2.60.40.10">
    <property type="entry name" value="Immunoglobulins"/>
    <property type="match status" value="1"/>
</dbReference>
<proteinExistence type="inferred from homology"/>
<dbReference type="InterPro" id="IPR015220">
    <property type="entry name" value="Glucodextranase_N"/>
</dbReference>
<evidence type="ECO:0000256" key="1">
    <source>
        <dbReference type="ARBA" id="ARBA00006479"/>
    </source>
</evidence>
<dbReference type="InterPro" id="IPR014756">
    <property type="entry name" value="Ig_E-set"/>
</dbReference>
<dbReference type="PANTHER" id="PTHR18964:SF149">
    <property type="entry name" value="BIFUNCTIONAL UDP-N-ACETYLGLUCOSAMINE 2-EPIMERASE_N-ACETYLMANNOSAMINE KINASE"/>
    <property type="match status" value="1"/>
</dbReference>
<dbReference type="CDD" id="cd00090">
    <property type="entry name" value="HTH_ARSR"/>
    <property type="match status" value="1"/>
</dbReference>
<dbReference type="Pfam" id="PF00480">
    <property type="entry name" value="ROK"/>
    <property type="match status" value="1"/>
</dbReference>
<dbReference type="SUPFAM" id="SSF81296">
    <property type="entry name" value="E set domains"/>
    <property type="match status" value="1"/>
</dbReference>
<feature type="domain" description="GH15-like" evidence="5">
    <location>
        <begin position="700"/>
        <end position="776"/>
    </location>
</feature>
<dbReference type="SUPFAM" id="SSF48208">
    <property type="entry name" value="Six-hairpin glycosidases"/>
    <property type="match status" value="1"/>
</dbReference>
<name>A0ABW2TRU8_9PSEU</name>
<dbReference type="InterPro" id="IPR036390">
    <property type="entry name" value="WH_DNA-bd_sf"/>
</dbReference>
<keyword evidence="2 8" id="KW-0378">Hydrolase</keyword>
<dbReference type="Gene3D" id="2.70.98.10">
    <property type="match status" value="1"/>
</dbReference>
<dbReference type="EMBL" id="JBHTEY010000004">
    <property type="protein sequence ID" value="MFC7616216.1"/>
    <property type="molecule type" value="Genomic_DNA"/>
</dbReference>
<dbReference type="InterPro" id="IPR043129">
    <property type="entry name" value="ATPase_NBD"/>
</dbReference>
<feature type="domain" description="Glucodextranase N-terminal" evidence="6">
    <location>
        <begin position="426"/>
        <end position="684"/>
    </location>
</feature>
<gene>
    <name evidence="8" type="ORF">ACFQV2_24820</name>
</gene>
<evidence type="ECO:0000313" key="8">
    <source>
        <dbReference type="EMBL" id="MFC7616216.1"/>
    </source>
</evidence>
<dbReference type="Gene3D" id="2.60.40.1190">
    <property type="match status" value="1"/>
</dbReference>
<dbReference type="InterPro" id="IPR012341">
    <property type="entry name" value="6hp_glycosidase-like_sf"/>
</dbReference>
<dbReference type="InterPro" id="IPR011991">
    <property type="entry name" value="ArsR-like_HTH"/>
</dbReference>
<keyword evidence="9" id="KW-1185">Reference proteome</keyword>
<dbReference type="SUPFAM" id="SSF49344">
    <property type="entry name" value="CBD9-like"/>
    <property type="match status" value="1"/>
</dbReference>
<dbReference type="EC" id="3.2.1.3" evidence="8"/>
<dbReference type="InterPro" id="IPR046966">
    <property type="entry name" value="Glucoamylase_active_site"/>
</dbReference>
<feature type="domain" description="Glucodextranase-like C-terminal" evidence="7">
    <location>
        <begin position="1197"/>
        <end position="1297"/>
    </location>
</feature>
<feature type="region of interest" description="Disordered" evidence="4">
    <location>
        <begin position="416"/>
        <end position="451"/>
    </location>
</feature>
<dbReference type="InterPro" id="IPR014718">
    <property type="entry name" value="GH-type_carb-bd"/>
</dbReference>
<dbReference type="Proteomes" id="UP001596512">
    <property type="component" value="Unassembled WGS sequence"/>
</dbReference>
<dbReference type="InterPro" id="IPR036388">
    <property type="entry name" value="WH-like_DNA-bd_sf"/>
</dbReference>
<organism evidence="8 9">
    <name type="scientific">Actinokineospora soli</name>
    <dbReference type="NCBI Taxonomy" id="1048753"/>
    <lineage>
        <taxon>Bacteria</taxon>
        <taxon>Bacillati</taxon>
        <taxon>Actinomycetota</taxon>
        <taxon>Actinomycetes</taxon>
        <taxon>Pseudonocardiales</taxon>
        <taxon>Pseudonocardiaceae</taxon>
        <taxon>Actinokineospora</taxon>
    </lineage>
</organism>
<evidence type="ECO:0000256" key="4">
    <source>
        <dbReference type="SAM" id="MobiDB-lite"/>
    </source>
</evidence>
<comment type="caution">
    <text evidence="8">The sequence shown here is derived from an EMBL/GenBank/DDBJ whole genome shotgun (WGS) entry which is preliminary data.</text>
</comment>
<feature type="region of interest" description="Disordered" evidence="4">
    <location>
        <begin position="360"/>
        <end position="400"/>
    </location>
</feature>
<evidence type="ECO:0000313" key="9">
    <source>
        <dbReference type="Proteomes" id="UP001596512"/>
    </source>
</evidence>
<dbReference type="Pfam" id="PF09985">
    <property type="entry name" value="Glucodextran_C"/>
    <property type="match status" value="1"/>
</dbReference>
<dbReference type="GO" id="GO:0004339">
    <property type="term" value="F:glucan 1,4-alpha-glucosidase activity"/>
    <property type="evidence" value="ECO:0007669"/>
    <property type="project" value="UniProtKB-EC"/>
</dbReference>
<evidence type="ECO:0000259" key="5">
    <source>
        <dbReference type="Pfam" id="PF00723"/>
    </source>
</evidence>
<evidence type="ECO:0000256" key="2">
    <source>
        <dbReference type="ARBA" id="ARBA00022801"/>
    </source>
</evidence>
<sequence>MLDAASPWAPLLPSARRVTLEVLLHGPLARSELADRLGLSTASLTRLTKPLMDAGLLREVETPNPRGGGRPLQPLDVDPDVQRFIGSATAEITDQSPEAVVARIAELVAELDDGARPVAAIGIGIGGVVRGFSRVQRAVFLHWGEIDLGAAVTAATGRPTVVSNDVDALLEAEHWFGDGRDVQSFAVLTIGAGVGGGLVVHDHLVSGPDSGLGLLGHFPVDPLGPACPEGHRGCVKALLTTDAIQSQAALTLGKPVTYDEVLDLAEAGNAVADQIVGRAAHAFGTLIAAVANIAQPERIILTGEGIRLAQVAEARVRAAIAQSRHAEASPIDLRFISDDPTLWARGAAAVAIQRTVLVALPREPPDPPGATPLRGGSSRGDGARPRPAQRGASMPTSRPRRGVALALAAALFAAQQAAAAPEPPDAPGAPGASATWTTGDKEGIGTSTTAGSPVWFTLTGGTLSEIYYPSADTPNSRSLEFVVTDGETFAQRETERTTRTTALIDQKSLTYRQTSTDDAGRWRLTKTYLTDPASATVLVDVDFRSLDGSDLALYALFDPQLAGDSGHDTGRAAADALTAVDTHLADRPVAAALVSSAGFTATSTGYVGASDGLADLSANFALTERYERAGPGNIGQVARIPHRTTLAIGFAGSEKAALITARASLHRPFDITKRWYQQGWHHYTGSLKAAPKQLRGDLVDQYWASVMAVKAHEDKTHPGAFSASLTIPWGQAVPADGASGGGTGYHFVWARDLYHQVSALLAAGDTAAARRAVDWLFTRQQRPDGSFPQNSTVDGTPDQTNVQLDETAFPILLAWQTKRFDAAFYRAHIAKAADFLVQAGPTTPQERWEETGGYSPSTLAAQIAALIAAADIAGRAGDHDGAALYRATADSWQRQAERWMVTTTGPLGDGEYYIRVSGSGDPDDGATRNWANGAGVHPENALVDAGFLELVRLGVKASDDPAVAGSLPEVDASIKVTTPSGELWKRYTHDGYGETADGAPWTGVGIGRPWPLLSGERGEYELARGRDALPHLRTMAATANTGRMIPEQVWDQPDPTRHGHVFGKGTGSAAPLAWAMAQYVRLAQGIGAGRPVETPAVVAHRYRTGPVATASLTLDGPADLSTAGGRTVRVHGTTDAPSVVVAVGRVKKRVAVDGGAFSTEVALTGIDNTIGVAVDHHGATAYERRTVLSYGRRVGGITDPTGDDHGPGGYVYPTNSAFSPGSFDLTRFDVYRDGDQVRFVTRVAGAIVNPWGGNGMSVQRVNVLLRDPGETTDPAPGLPGTNTATAGTWQRAVVADGRYADHPCPSASTTRP</sequence>
<dbReference type="PROSITE" id="PS01125">
    <property type="entry name" value="ROK"/>
    <property type="match status" value="1"/>
</dbReference>
<dbReference type="Gene3D" id="1.50.10.10">
    <property type="match status" value="1"/>
</dbReference>
<dbReference type="InterPro" id="IPR011013">
    <property type="entry name" value="Gal_mutarotase_sf_dom"/>
</dbReference>
<dbReference type="InterPro" id="IPR011613">
    <property type="entry name" value="GH15-like"/>
</dbReference>
<evidence type="ECO:0000259" key="7">
    <source>
        <dbReference type="Pfam" id="PF09985"/>
    </source>
</evidence>
<reference evidence="9" key="1">
    <citation type="journal article" date="2019" name="Int. J. Syst. Evol. Microbiol.">
        <title>The Global Catalogue of Microorganisms (GCM) 10K type strain sequencing project: providing services to taxonomists for standard genome sequencing and annotation.</title>
        <authorList>
            <consortium name="The Broad Institute Genomics Platform"/>
            <consortium name="The Broad Institute Genome Sequencing Center for Infectious Disease"/>
            <person name="Wu L."/>
            <person name="Ma J."/>
        </authorList>
    </citation>
    <scope>NUCLEOTIDE SEQUENCE [LARGE SCALE GENOMIC DNA]</scope>
    <source>
        <strain evidence="9">JCM 17695</strain>
    </source>
</reference>
<accession>A0ABW2TRU8</accession>
<keyword evidence="3 8" id="KW-0326">Glycosidase</keyword>
<dbReference type="InterPro" id="IPR006425">
    <property type="entry name" value="Glucoamylase_bac"/>
</dbReference>
<dbReference type="SUPFAM" id="SSF74650">
    <property type="entry name" value="Galactose mutarotase-like"/>
    <property type="match status" value="1"/>
</dbReference>
<dbReference type="SUPFAM" id="SSF46785">
    <property type="entry name" value="Winged helix' DNA-binding domain"/>
    <property type="match status" value="1"/>
</dbReference>
<evidence type="ECO:0000256" key="3">
    <source>
        <dbReference type="ARBA" id="ARBA00023295"/>
    </source>
</evidence>
<dbReference type="InterPro" id="IPR000600">
    <property type="entry name" value="ROK"/>
</dbReference>
<dbReference type="PANTHER" id="PTHR18964">
    <property type="entry name" value="ROK (REPRESSOR, ORF, KINASE) FAMILY"/>
    <property type="match status" value="1"/>
</dbReference>
<dbReference type="Gene3D" id="3.30.420.40">
    <property type="match status" value="2"/>
</dbReference>
<dbReference type="CDD" id="cd07430">
    <property type="entry name" value="GH15_N"/>
    <property type="match status" value="1"/>
</dbReference>
<feature type="domain" description="GH15-like" evidence="5">
    <location>
        <begin position="786"/>
        <end position="1083"/>
    </location>
</feature>
<comment type="similarity">
    <text evidence="1">Belongs to the ROK (NagC/XylR) family.</text>
</comment>
<dbReference type="Pfam" id="PF00723">
    <property type="entry name" value="Glyco_hydro_15"/>
    <property type="match status" value="2"/>
</dbReference>
<dbReference type="SUPFAM" id="SSF53067">
    <property type="entry name" value="Actin-like ATPase domain"/>
    <property type="match status" value="1"/>
</dbReference>